<dbReference type="Proteomes" id="UP000499080">
    <property type="component" value="Unassembled WGS sequence"/>
</dbReference>
<evidence type="ECO:0000313" key="2">
    <source>
        <dbReference type="Proteomes" id="UP000499080"/>
    </source>
</evidence>
<gene>
    <name evidence="1" type="ORF">AVEN_18019_1</name>
</gene>
<sequence>MEDAPSRNRLSLRRIARRVWNGRRRTSTGPRKSEMSYVVMKANTCCLVWMRYSGFVVPK</sequence>
<comment type="caution">
    <text evidence="1">The sequence shown here is derived from an EMBL/GenBank/DDBJ whole genome shotgun (WGS) entry which is preliminary data.</text>
</comment>
<accession>A0A4Y2NTZ9</accession>
<organism evidence="1 2">
    <name type="scientific">Araneus ventricosus</name>
    <name type="common">Orbweaver spider</name>
    <name type="synonym">Epeira ventricosa</name>
    <dbReference type="NCBI Taxonomy" id="182803"/>
    <lineage>
        <taxon>Eukaryota</taxon>
        <taxon>Metazoa</taxon>
        <taxon>Ecdysozoa</taxon>
        <taxon>Arthropoda</taxon>
        <taxon>Chelicerata</taxon>
        <taxon>Arachnida</taxon>
        <taxon>Araneae</taxon>
        <taxon>Araneomorphae</taxon>
        <taxon>Entelegynae</taxon>
        <taxon>Araneoidea</taxon>
        <taxon>Araneidae</taxon>
        <taxon>Araneus</taxon>
    </lineage>
</organism>
<dbReference type="AlphaFoldDB" id="A0A4Y2NTZ9"/>
<reference evidence="1 2" key="1">
    <citation type="journal article" date="2019" name="Sci. Rep.">
        <title>Orb-weaving spider Araneus ventricosus genome elucidates the spidroin gene catalogue.</title>
        <authorList>
            <person name="Kono N."/>
            <person name="Nakamura H."/>
            <person name="Ohtoshi R."/>
            <person name="Moran D.A.P."/>
            <person name="Shinohara A."/>
            <person name="Yoshida Y."/>
            <person name="Fujiwara M."/>
            <person name="Mori M."/>
            <person name="Tomita M."/>
            <person name="Arakawa K."/>
        </authorList>
    </citation>
    <scope>NUCLEOTIDE SEQUENCE [LARGE SCALE GENOMIC DNA]</scope>
</reference>
<keyword evidence="2" id="KW-1185">Reference proteome</keyword>
<feature type="non-terminal residue" evidence="1">
    <location>
        <position position="59"/>
    </location>
</feature>
<name>A0A4Y2NTZ9_ARAVE</name>
<protein>
    <submittedName>
        <fullName evidence="1">Uncharacterized protein</fullName>
    </submittedName>
</protein>
<evidence type="ECO:0000313" key="1">
    <source>
        <dbReference type="EMBL" id="GBN41447.1"/>
    </source>
</evidence>
<dbReference type="EMBL" id="BGPR01009657">
    <property type="protein sequence ID" value="GBN41447.1"/>
    <property type="molecule type" value="Genomic_DNA"/>
</dbReference>
<proteinExistence type="predicted"/>